<gene>
    <name evidence="2" type="ORF">GCM10010470_10940</name>
</gene>
<comment type="caution">
    <text evidence="2">The sequence shown here is derived from an EMBL/GenBank/DDBJ whole genome shotgun (WGS) entry which is preliminary data.</text>
</comment>
<organism evidence="2 3">
    <name type="scientific">Saccharopolyspora taberi</name>
    <dbReference type="NCBI Taxonomy" id="60895"/>
    <lineage>
        <taxon>Bacteria</taxon>
        <taxon>Bacillati</taxon>
        <taxon>Actinomycetota</taxon>
        <taxon>Actinomycetes</taxon>
        <taxon>Pseudonocardiales</taxon>
        <taxon>Pseudonocardiaceae</taxon>
        <taxon>Saccharopolyspora</taxon>
    </lineage>
</organism>
<evidence type="ECO:0000313" key="2">
    <source>
        <dbReference type="EMBL" id="GAA2779142.1"/>
    </source>
</evidence>
<sequence length="155" mass="15554">MPPGMPKTTSQPTASSERTSDCAPVTFTGAPPGGAGLGRCPGGGAGTGLCLVLALVIGSASESEGGGWIGAGHEKTPADHRWSNEGWRVDERNFLGVDAPGNYEKVVQSLHASDVNGKDIIASNHAGRSSQILDARPGVAVPARGTETAGGNIGP</sequence>
<evidence type="ECO:0000256" key="1">
    <source>
        <dbReference type="SAM" id="MobiDB-lite"/>
    </source>
</evidence>
<accession>A0ABN3V6D0</accession>
<name>A0ABN3V6D0_9PSEU</name>
<dbReference type="Proteomes" id="UP001500979">
    <property type="component" value="Unassembled WGS sequence"/>
</dbReference>
<evidence type="ECO:0000313" key="3">
    <source>
        <dbReference type="Proteomes" id="UP001500979"/>
    </source>
</evidence>
<keyword evidence="3" id="KW-1185">Reference proteome</keyword>
<reference evidence="2 3" key="1">
    <citation type="journal article" date="2019" name="Int. J. Syst. Evol. Microbiol.">
        <title>The Global Catalogue of Microorganisms (GCM) 10K type strain sequencing project: providing services to taxonomists for standard genome sequencing and annotation.</title>
        <authorList>
            <consortium name="The Broad Institute Genomics Platform"/>
            <consortium name="The Broad Institute Genome Sequencing Center for Infectious Disease"/>
            <person name="Wu L."/>
            <person name="Ma J."/>
        </authorList>
    </citation>
    <scope>NUCLEOTIDE SEQUENCE [LARGE SCALE GENOMIC DNA]</scope>
    <source>
        <strain evidence="2 3">JCM 9383</strain>
    </source>
</reference>
<proteinExistence type="predicted"/>
<dbReference type="EMBL" id="BAAAUX010000005">
    <property type="protein sequence ID" value="GAA2779142.1"/>
    <property type="molecule type" value="Genomic_DNA"/>
</dbReference>
<feature type="compositionally biased region" description="Polar residues" evidence="1">
    <location>
        <begin position="7"/>
        <end position="17"/>
    </location>
</feature>
<protein>
    <submittedName>
        <fullName evidence="2">Uncharacterized protein</fullName>
    </submittedName>
</protein>
<feature type="region of interest" description="Disordered" evidence="1">
    <location>
        <begin position="1"/>
        <end position="36"/>
    </location>
</feature>